<dbReference type="Proteomes" id="UP001367508">
    <property type="component" value="Unassembled WGS sequence"/>
</dbReference>
<gene>
    <name evidence="3" type="ORF">VNO77_19544</name>
</gene>
<dbReference type="GO" id="GO:0048046">
    <property type="term" value="C:apoplast"/>
    <property type="evidence" value="ECO:0007669"/>
    <property type="project" value="TreeGrafter"/>
</dbReference>
<accession>A0AAN9LMQ5</accession>
<evidence type="ECO:0000313" key="3">
    <source>
        <dbReference type="EMBL" id="KAK7338910.1"/>
    </source>
</evidence>
<feature type="compositionally biased region" description="Polar residues" evidence="1">
    <location>
        <begin position="82"/>
        <end position="95"/>
    </location>
</feature>
<feature type="compositionally biased region" description="Low complexity" evidence="1">
    <location>
        <begin position="64"/>
        <end position="81"/>
    </location>
</feature>
<keyword evidence="2" id="KW-0812">Transmembrane</keyword>
<name>A0AAN9LMQ5_CANGL</name>
<dbReference type="InterPro" id="IPR037495">
    <property type="entry name" value="CLE41/42/44"/>
</dbReference>
<keyword evidence="2" id="KW-1133">Transmembrane helix</keyword>
<comment type="caution">
    <text evidence="3">The sequence shown here is derived from an EMBL/GenBank/DDBJ whole genome shotgun (WGS) entry which is preliminary data.</text>
</comment>
<keyword evidence="2" id="KW-0472">Membrane</keyword>
<evidence type="ECO:0000313" key="4">
    <source>
        <dbReference type="Proteomes" id="UP001367508"/>
    </source>
</evidence>
<dbReference type="GO" id="GO:0033612">
    <property type="term" value="F:receptor serine/threonine kinase binding"/>
    <property type="evidence" value="ECO:0007669"/>
    <property type="project" value="InterPro"/>
</dbReference>
<sequence length="118" mass="12860">MDIEPLWNLGGWSNFLSNCMAEPKSSSSSSISEPYSKSPNFLQFLTLFFILLLLINLSHQPNPSTMASSESTKTSMSTTNMKNPQKPHNSNSPSSKDVGREFGAEAHEVPSGPNPISN</sequence>
<evidence type="ECO:0000256" key="1">
    <source>
        <dbReference type="SAM" id="MobiDB-lite"/>
    </source>
</evidence>
<dbReference type="GO" id="GO:0010089">
    <property type="term" value="P:xylem development"/>
    <property type="evidence" value="ECO:0007669"/>
    <property type="project" value="InterPro"/>
</dbReference>
<dbReference type="PANTHER" id="PTHR35301">
    <property type="entry name" value="CLAVATA3/ESR (CLE)-RELATED PROTEIN 41-RELATED"/>
    <property type="match status" value="1"/>
</dbReference>
<evidence type="ECO:0000256" key="2">
    <source>
        <dbReference type="SAM" id="Phobius"/>
    </source>
</evidence>
<dbReference type="EMBL" id="JAYMYQ010000004">
    <property type="protein sequence ID" value="KAK7338910.1"/>
    <property type="molecule type" value="Genomic_DNA"/>
</dbReference>
<dbReference type="AlphaFoldDB" id="A0AAN9LMQ5"/>
<keyword evidence="4" id="KW-1185">Reference proteome</keyword>
<feature type="transmembrane region" description="Helical" evidence="2">
    <location>
        <begin position="41"/>
        <end position="58"/>
    </location>
</feature>
<feature type="region of interest" description="Disordered" evidence="1">
    <location>
        <begin position="62"/>
        <end position="118"/>
    </location>
</feature>
<protein>
    <submittedName>
        <fullName evidence="3">Uncharacterized protein</fullName>
    </submittedName>
</protein>
<reference evidence="3 4" key="1">
    <citation type="submission" date="2024-01" db="EMBL/GenBank/DDBJ databases">
        <title>The genomes of 5 underutilized Papilionoideae crops provide insights into root nodulation and disease resistanc.</title>
        <authorList>
            <person name="Jiang F."/>
        </authorList>
    </citation>
    <scope>NUCLEOTIDE SEQUENCE [LARGE SCALE GENOMIC DNA]</scope>
    <source>
        <strain evidence="3">LVBAO_FW01</strain>
        <tissue evidence="3">Leaves</tissue>
    </source>
</reference>
<dbReference type="PANTHER" id="PTHR35301:SF1">
    <property type="entry name" value="CLAVATA3_ESR (CLE)-RELATED PROTEIN 41-RELATED"/>
    <property type="match status" value="1"/>
</dbReference>
<feature type="compositionally biased region" description="Basic and acidic residues" evidence="1">
    <location>
        <begin position="97"/>
        <end position="108"/>
    </location>
</feature>
<organism evidence="3 4">
    <name type="scientific">Canavalia gladiata</name>
    <name type="common">Sword bean</name>
    <name type="synonym">Dolichos gladiatus</name>
    <dbReference type="NCBI Taxonomy" id="3824"/>
    <lineage>
        <taxon>Eukaryota</taxon>
        <taxon>Viridiplantae</taxon>
        <taxon>Streptophyta</taxon>
        <taxon>Embryophyta</taxon>
        <taxon>Tracheophyta</taxon>
        <taxon>Spermatophyta</taxon>
        <taxon>Magnoliopsida</taxon>
        <taxon>eudicotyledons</taxon>
        <taxon>Gunneridae</taxon>
        <taxon>Pentapetalae</taxon>
        <taxon>rosids</taxon>
        <taxon>fabids</taxon>
        <taxon>Fabales</taxon>
        <taxon>Fabaceae</taxon>
        <taxon>Papilionoideae</taxon>
        <taxon>50 kb inversion clade</taxon>
        <taxon>NPAAA clade</taxon>
        <taxon>indigoferoid/millettioid clade</taxon>
        <taxon>Phaseoleae</taxon>
        <taxon>Canavalia</taxon>
    </lineage>
</organism>
<proteinExistence type="predicted"/>